<evidence type="ECO:0000256" key="1">
    <source>
        <dbReference type="SAM" id="MobiDB-lite"/>
    </source>
</evidence>
<protein>
    <submittedName>
        <fullName evidence="2">Replication initiation protein</fullName>
    </submittedName>
</protein>
<proteinExistence type="predicted"/>
<dbReference type="AlphaFoldDB" id="A0A377CWY2"/>
<feature type="region of interest" description="Disordered" evidence="1">
    <location>
        <begin position="35"/>
        <end position="60"/>
    </location>
</feature>
<sequence length="126" mass="14572">MQLAVISKRHWSELSPEEQVRFWQDYEAGIESSFLVPQENKGGTTKRRRGEHSTKPKCENPAWFRPDNYKALGGQLGHAYNRLVKKDPVTGQNTLRMHMSLHPFYVLKRQSVGRKYKFRPGETAAA</sequence>
<evidence type="ECO:0000313" key="2">
    <source>
        <dbReference type="EMBL" id="STM08470.1"/>
    </source>
</evidence>
<dbReference type="EMBL" id="UGFC01000002">
    <property type="protein sequence ID" value="STM08470.1"/>
    <property type="molecule type" value="Genomic_DNA"/>
</dbReference>
<reference evidence="2 3" key="1">
    <citation type="submission" date="2018-06" db="EMBL/GenBank/DDBJ databases">
        <authorList>
            <consortium name="Pathogen Informatics"/>
            <person name="Doyle S."/>
        </authorList>
    </citation>
    <scope>NUCLEOTIDE SEQUENCE [LARGE SCALE GENOMIC DNA]</scope>
    <source>
        <strain evidence="2 3">NCTC7922</strain>
    </source>
</reference>
<dbReference type="Proteomes" id="UP000254174">
    <property type="component" value="Unassembled WGS sequence"/>
</dbReference>
<accession>A0A377CWY2</accession>
<evidence type="ECO:0000313" key="3">
    <source>
        <dbReference type="Proteomes" id="UP000254174"/>
    </source>
</evidence>
<gene>
    <name evidence="2" type="primary">repA_1</name>
    <name evidence="2" type="ORF">NCTC7922_00065</name>
</gene>
<organism evidence="2 3">
    <name type="scientific">Escherichia coli</name>
    <dbReference type="NCBI Taxonomy" id="562"/>
    <lineage>
        <taxon>Bacteria</taxon>
        <taxon>Pseudomonadati</taxon>
        <taxon>Pseudomonadota</taxon>
        <taxon>Gammaproteobacteria</taxon>
        <taxon>Enterobacterales</taxon>
        <taxon>Enterobacteriaceae</taxon>
        <taxon>Escherichia</taxon>
    </lineage>
</organism>
<name>A0A377CWY2_ECOLX</name>